<dbReference type="AlphaFoldDB" id="K3WHR2"/>
<keyword evidence="12" id="KW-1185">Reference proteome</keyword>
<dbReference type="Proteomes" id="UP000019132">
    <property type="component" value="Unassembled WGS sequence"/>
</dbReference>
<feature type="transmembrane region" description="Helical" evidence="10">
    <location>
        <begin position="117"/>
        <end position="137"/>
    </location>
</feature>
<dbReference type="InParanoid" id="K3WHR2"/>
<dbReference type="EMBL" id="GL376631">
    <property type="status" value="NOT_ANNOTATED_CDS"/>
    <property type="molecule type" value="Genomic_DNA"/>
</dbReference>
<evidence type="ECO:0000256" key="8">
    <source>
        <dbReference type="ARBA" id="ARBA00022989"/>
    </source>
</evidence>
<evidence type="ECO:0000256" key="2">
    <source>
        <dbReference type="ARBA" id="ARBA00004141"/>
    </source>
</evidence>
<dbReference type="EC" id="2.3.2.27" evidence="4"/>
<accession>K3WHR2</accession>
<evidence type="ECO:0000256" key="7">
    <source>
        <dbReference type="ARBA" id="ARBA00022786"/>
    </source>
</evidence>
<evidence type="ECO:0000313" key="11">
    <source>
        <dbReference type="EnsemblProtists" id="PYU1_T004504"/>
    </source>
</evidence>
<evidence type="ECO:0000256" key="1">
    <source>
        <dbReference type="ARBA" id="ARBA00000900"/>
    </source>
</evidence>
<keyword evidence="9 10" id="KW-0472">Membrane</keyword>
<comment type="pathway">
    <text evidence="3">Protein modification; protein ubiquitination.</text>
</comment>
<dbReference type="GO" id="GO:0036503">
    <property type="term" value="P:ERAD pathway"/>
    <property type="evidence" value="ECO:0007669"/>
    <property type="project" value="TreeGrafter"/>
</dbReference>
<keyword evidence="8 10" id="KW-1133">Transmembrane helix</keyword>
<evidence type="ECO:0000256" key="9">
    <source>
        <dbReference type="ARBA" id="ARBA00023136"/>
    </source>
</evidence>
<dbReference type="EnsemblProtists" id="PYU1_T004504">
    <property type="protein sequence ID" value="PYU1_T004504"/>
    <property type="gene ID" value="PYU1_G004494"/>
</dbReference>
<sequence length="266" mass="29758">MLQQAVEEAKKNGDCLQLVDLCTCLAGYFSICFTIILWRFMVTTASSYIHRPLMGGLLWALRCLTAIVKVTTLLLLKMVILPIILGVGIDFATLHLFKVTAQERIAFCMQNMVGSLMVHWVLGITFMLFVTVSVLQLREVVHPDILAKVIRPQEDHPDLLRTLLSEKCVKHARRMILSLAIYAALLVVLIHVPVRIASIVAPSLFPLSLRFQHYCAEIQVPLELLAVHLVVLGVLEHAKNEIGKFQHVGIALAILDYPSIFFQGSI</sequence>
<evidence type="ECO:0000256" key="6">
    <source>
        <dbReference type="ARBA" id="ARBA00022692"/>
    </source>
</evidence>
<comment type="catalytic activity">
    <reaction evidence="1">
        <text>S-ubiquitinyl-[E2 ubiquitin-conjugating enzyme]-L-cysteine + [acceptor protein]-L-lysine = [E2 ubiquitin-conjugating enzyme]-L-cysteine + N(6)-ubiquitinyl-[acceptor protein]-L-lysine.</text>
        <dbReference type="EC" id="2.3.2.27"/>
    </reaction>
</comment>
<evidence type="ECO:0000256" key="10">
    <source>
        <dbReference type="SAM" id="Phobius"/>
    </source>
</evidence>
<dbReference type="GO" id="GO:0005789">
    <property type="term" value="C:endoplasmic reticulum membrane"/>
    <property type="evidence" value="ECO:0007669"/>
    <property type="project" value="TreeGrafter"/>
</dbReference>
<feature type="transmembrane region" description="Helical" evidence="10">
    <location>
        <begin position="176"/>
        <end position="198"/>
    </location>
</feature>
<reference evidence="12" key="2">
    <citation type="submission" date="2010-04" db="EMBL/GenBank/DDBJ databases">
        <authorList>
            <person name="Buell R."/>
            <person name="Hamilton J."/>
            <person name="Hostetler J."/>
        </authorList>
    </citation>
    <scope>NUCLEOTIDE SEQUENCE [LARGE SCALE GENOMIC DNA]</scope>
    <source>
        <strain evidence="12">DAOM:BR144</strain>
    </source>
</reference>
<name>K3WHR2_GLOUD</name>
<dbReference type="PANTHER" id="PTHR13145:SF0">
    <property type="entry name" value="E3 UBIQUITIN-PROTEIN LIGASE MARCHF6"/>
    <property type="match status" value="1"/>
</dbReference>
<reference evidence="11" key="3">
    <citation type="submission" date="2015-02" db="UniProtKB">
        <authorList>
            <consortium name="EnsemblProtists"/>
        </authorList>
    </citation>
    <scope>IDENTIFICATION</scope>
    <source>
        <strain evidence="11">DAOM BR144</strain>
    </source>
</reference>
<evidence type="ECO:0000256" key="4">
    <source>
        <dbReference type="ARBA" id="ARBA00012483"/>
    </source>
</evidence>
<evidence type="ECO:0000256" key="5">
    <source>
        <dbReference type="ARBA" id="ARBA00022679"/>
    </source>
</evidence>
<evidence type="ECO:0000256" key="3">
    <source>
        <dbReference type="ARBA" id="ARBA00004906"/>
    </source>
</evidence>
<dbReference type="eggNOG" id="KOG1609">
    <property type="taxonomic scope" value="Eukaryota"/>
</dbReference>
<feature type="transmembrane region" description="Helical" evidence="10">
    <location>
        <begin position="21"/>
        <end position="42"/>
    </location>
</feature>
<comment type="subcellular location">
    <subcellularLocation>
        <location evidence="2">Membrane</location>
        <topology evidence="2">Multi-pass membrane protein</topology>
    </subcellularLocation>
</comment>
<dbReference type="VEuPathDB" id="FungiDB:PYU1_G004494"/>
<dbReference type="STRING" id="431595.K3WHR2"/>
<keyword evidence="7" id="KW-0833">Ubl conjugation pathway</keyword>
<reference evidence="12" key="1">
    <citation type="journal article" date="2010" name="Genome Biol.">
        <title>Genome sequence of the necrotrophic plant pathogen Pythium ultimum reveals original pathogenicity mechanisms and effector repertoire.</title>
        <authorList>
            <person name="Levesque C.A."/>
            <person name="Brouwer H."/>
            <person name="Cano L."/>
            <person name="Hamilton J.P."/>
            <person name="Holt C."/>
            <person name="Huitema E."/>
            <person name="Raffaele S."/>
            <person name="Robideau G.P."/>
            <person name="Thines M."/>
            <person name="Win J."/>
            <person name="Zerillo M.M."/>
            <person name="Beakes G.W."/>
            <person name="Boore J.L."/>
            <person name="Busam D."/>
            <person name="Dumas B."/>
            <person name="Ferriera S."/>
            <person name="Fuerstenberg S.I."/>
            <person name="Gachon C.M."/>
            <person name="Gaulin E."/>
            <person name="Govers F."/>
            <person name="Grenville-Briggs L."/>
            <person name="Horner N."/>
            <person name="Hostetler J."/>
            <person name="Jiang R.H."/>
            <person name="Johnson J."/>
            <person name="Krajaejun T."/>
            <person name="Lin H."/>
            <person name="Meijer H.J."/>
            <person name="Moore B."/>
            <person name="Morris P."/>
            <person name="Phuntmart V."/>
            <person name="Puiu D."/>
            <person name="Shetty J."/>
            <person name="Stajich J.E."/>
            <person name="Tripathy S."/>
            <person name="Wawra S."/>
            <person name="van West P."/>
            <person name="Whitty B.R."/>
            <person name="Coutinho P.M."/>
            <person name="Henrissat B."/>
            <person name="Martin F."/>
            <person name="Thomas P.D."/>
            <person name="Tyler B.M."/>
            <person name="De Vries R.P."/>
            <person name="Kamoun S."/>
            <person name="Yandell M."/>
            <person name="Tisserat N."/>
            <person name="Buell C.R."/>
        </authorList>
    </citation>
    <scope>NUCLEOTIDE SEQUENCE</scope>
    <source>
        <strain evidence="12">DAOM:BR144</strain>
    </source>
</reference>
<keyword evidence="5" id="KW-0808">Transferase</keyword>
<dbReference type="GO" id="GO:0061630">
    <property type="term" value="F:ubiquitin protein ligase activity"/>
    <property type="evidence" value="ECO:0007669"/>
    <property type="project" value="UniProtKB-EC"/>
</dbReference>
<proteinExistence type="predicted"/>
<dbReference type="PANTHER" id="PTHR13145">
    <property type="entry name" value="SSM4 PROTEIN"/>
    <property type="match status" value="1"/>
</dbReference>
<evidence type="ECO:0000313" key="12">
    <source>
        <dbReference type="Proteomes" id="UP000019132"/>
    </source>
</evidence>
<dbReference type="HOGENOM" id="CLU_1047581_0_0_1"/>
<feature type="transmembrane region" description="Helical" evidence="10">
    <location>
        <begin position="75"/>
        <end position="97"/>
    </location>
</feature>
<keyword evidence="6 10" id="KW-0812">Transmembrane</keyword>
<organism evidence="11 12">
    <name type="scientific">Globisporangium ultimum (strain ATCC 200006 / CBS 805.95 / DAOM BR144)</name>
    <name type="common">Pythium ultimum</name>
    <dbReference type="NCBI Taxonomy" id="431595"/>
    <lineage>
        <taxon>Eukaryota</taxon>
        <taxon>Sar</taxon>
        <taxon>Stramenopiles</taxon>
        <taxon>Oomycota</taxon>
        <taxon>Peronosporomycetes</taxon>
        <taxon>Pythiales</taxon>
        <taxon>Pythiaceae</taxon>
        <taxon>Globisporangium</taxon>
    </lineage>
</organism>
<protein>
    <recommendedName>
        <fullName evidence="4">RING-type E3 ubiquitin transferase</fullName>
        <ecNumber evidence="4">2.3.2.27</ecNumber>
    </recommendedName>
</protein>